<name>A0A814XVF5_9BILA</name>
<sequence length="107" mass="11999">MSLNRVGDINDGQTSTRIDIDNNKPTWKDLIDKETESNELLSVTCHAYSTNNRETDDQTKVCPCGRLARCHSFDGLAKMQDANATFSRKFVTKQKLTVYGQLNNGAQ</sequence>
<comment type="caution">
    <text evidence="2">The sequence shown here is derived from an EMBL/GenBank/DDBJ whole genome shotgun (WGS) entry which is preliminary data.</text>
</comment>
<feature type="region of interest" description="Disordered" evidence="1">
    <location>
        <begin position="1"/>
        <end position="22"/>
    </location>
</feature>
<organism evidence="2 3">
    <name type="scientific">Rotaria sordida</name>
    <dbReference type="NCBI Taxonomy" id="392033"/>
    <lineage>
        <taxon>Eukaryota</taxon>
        <taxon>Metazoa</taxon>
        <taxon>Spiralia</taxon>
        <taxon>Gnathifera</taxon>
        <taxon>Rotifera</taxon>
        <taxon>Eurotatoria</taxon>
        <taxon>Bdelloidea</taxon>
        <taxon>Philodinida</taxon>
        <taxon>Philodinidae</taxon>
        <taxon>Rotaria</taxon>
    </lineage>
</organism>
<proteinExistence type="predicted"/>
<gene>
    <name evidence="2" type="ORF">RFH988_LOCUS25645</name>
</gene>
<dbReference type="Proteomes" id="UP000663882">
    <property type="component" value="Unassembled WGS sequence"/>
</dbReference>
<dbReference type="AlphaFoldDB" id="A0A814XVF5"/>
<dbReference type="EMBL" id="CAJNOO010001966">
    <property type="protein sequence ID" value="CAF1221041.1"/>
    <property type="molecule type" value="Genomic_DNA"/>
</dbReference>
<evidence type="ECO:0000313" key="2">
    <source>
        <dbReference type="EMBL" id="CAF1221041.1"/>
    </source>
</evidence>
<accession>A0A814XVF5</accession>
<feature type="non-terminal residue" evidence="2">
    <location>
        <position position="107"/>
    </location>
</feature>
<evidence type="ECO:0000313" key="3">
    <source>
        <dbReference type="Proteomes" id="UP000663882"/>
    </source>
</evidence>
<reference evidence="2" key="1">
    <citation type="submission" date="2021-02" db="EMBL/GenBank/DDBJ databases">
        <authorList>
            <person name="Nowell W R."/>
        </authorList>
    </citation>
    <scope>NUCLEOTIDE SEQUENCE</scope>
</reference>
<evidence type="ECO:0000256" key="1">
    <source>
        <dbReference type="SAM" id="MobiDB-lite"/>
    </source>
</evidence>
<protein>
    <submittedName>
        <fullName evidence="2">Uncharacterized protein</fullName>
    </submittedName>
</protein>